<dbReference type="InterPro" id="IPR001841">
    <property type="entry name" value="Znf_RING"/>
</dbReference>
<dbReference type="Gene3D" id="2.60.210.10">
    <property type="entry name" value="Apoptosis, Tumor Necrosis Factor Receptor Associated Protein 2, Chain A"/>
    <property type="match status" value="1"/>
</dbReference>
<evidence type="ECO:0000256" key="1">
    <source>
        <dbReference type="ARBA" id="ARBA00004496"/>
    </source>
</evidence>
<gene>
    <name evidence="10" type="ORF">g.12469</name>
</gene>
<reference evidence="10" key="1">
    <citation type="submission" date="2015-12" db="EMBL/GenBank/DDBJ databases">
        <title>De novo transcriptome assembly of four potential Pierce s Disease insect vectors from Arizona vineyards.</title>
        <authorList>
            <person name="Tassone E.E."/>
        </authorList>
    </citation>
    <scope>NUCLEOTIDE SEQUENCE</scope>
</reference>
<evidence type="ECO:0000256" key="7">
    <source>
        <dbReference type="SAM" id="Coils"/>
    </source>
</evidence>
<evidence type="ECO:0000259" key="8">
    <source>
        <dbReference type="PROSITE" id="PS50089"/>
    </source>
</evidence>
<protein>
    <recommendedName>
        <fullName evidence="11">RING-type E3 ubiquitin transferase</fullName>
    </recommendedName>
</protein>
<dbReference type="GO" id="GO:0045087">
    <property type="term" value="P:innate immune response"/>
    <property type="evidence" value="ECO:0007669"/>
    <property type="project" value="TreeGrafter"/>
</dbReference>
<keyword evidence="5" id="KW-0862">Zinc</keyword>
<dbReference type="PROSITE" id="PS50089">
    <property type="entry name" value="ZF_RING_2"/>
    <property type="match status" value="1"/>
</dbReference>
<evidence type="ECO:0000256" key="6">
    <source>
        <dbReference type="PROSITE-ProRule" id="PRU00175"/>
    </source>
</evidence>
<dbReference type="SMART" id="SM00504">
    <property type="entry name" value="Ubox"/>
    <property type="match status" value="1"/>
</dbReference>
<dbReference type="PROSITE" id="PS50144">
    <property type="entry name" value="MATH"/>
    <property type="match status" value="1"/>
</dbReference>
<dbReference type="SUPFAM" id="SSF57850">
    <property type="entry name" value="RING/U-box"/>
    <property type="match status" value="1"/>
</dbReference>
<sequence length="403" mass="46943">MYMIRPTRPDINCLSKKQNMEEKGVENERLHVLESRFECPICLLCLKDPILTTCGHRFCGNCIHKWLKDQNGSCPIDGQVLSINNDLFPDNYTKREIAHQKVTCPVNGCTQELPLIDAENHIAELHELDTAIKCVFHYAGCTEVFTNPQQLKSHLEIKLYHHMKLLSTAYNRLNSRMDSHINDTKEKEARMWNPEPKQNEEHEASQNLIRTLYERIILLEQSNREHEIQLAGLKTNISELIEENINLKVEWPLRYCNGIYVWTINNFTKKYASMVEDHSTIFYSPGFYTSYVGYRFCARLNLCVHNRNYFTFLIHLMQGEADSVLNWPFCGRISFTLIHPNDPEKSVKETMMSRPELEAFKQPNREISTRGFGYNEFVLASDVFKLGFLNNDCITIKVQVHAV</sequence>
<keyword evidence="3" id="KW-0479">Metal-binding</keyword>
<dbReference type="GO" id="GO:0061630">
    <property type="term" value="F:ubiquitin protein ligase activity"/>
    <property type="evidence" value="ECO:0007669"/>
    <property type="project" value="TreeGrafter"/>
</dbReference>
<dbReference type="InterPro" id="IPR008974">
    <property type="entry name" value="TRAF-like"/>
</dbReference>
<feature type="coiled-coil region" evidence="7">
    <location>
        <begin position="223"/>
        <end position="250"/>
    </location>
</feature>
<dbReference type="InterPro" id="IPR017907">
    <property type="entry name" value="Znf_RING_CS"/>
</dbReference>
<dbReference type="EMBL" id="GEDC01021180">
    <property type="protein sequence ID" value="JAS16118.1"/>
    <property type="molecule type" value="Transcribed_RNA"/>
</dbReference>
<proteinExistence type="predicted"/>
<evidence type="ECO:0000256" key="2">
    <source>
        <dbReference type="ARBA" id="ARBA00022490"/>
    </source>
</evidence>
<dbReference type="Pfam" id="PF13923">
    <property type="entry name" value="zf-C3HC4_2"/>
    <property type="match status" value="1"/>
</dbReference>
<dbReference type="PANTHER" id="PTHR10131:SF152">
    <property type="entry name" value="TNF RECEPTOR-ASSOCIATED FACTOR 6"/>
    <property type="match status" value="1"/>
</dbReference>
<dbReference type="Pfam" id="PF21355">
    <property type="entry name" value="TRAF-mep_MATH"/>
    <property type="match status" value="1"/>
</dbReference>
<keyword evidence="4 6" id="KW-0863">Zinc-finger</keyword>
<dbReference type="PANTHER" id="PTHR10131">
    <property type="entry name" value="TNF RECEPTOR ASSOCIATED FACTOR"/>
    <property type="match status" value="1"/>
</dbReference>
<dbReference type="GO" id="GO:0031663">
    <property type="term" value="P:lipopolysaccharide-mediated signaling pathway"/>
    <property type="evidence" value="ECO:0007669"/>
    <property type="project" value="TreeGrafter"/>
</dbReference>
<comment type="subcellular location">
    <subcellularLocation>
        <location evidence="1">Cytoplasm</location>
    </subcellularLocation>
</comment>
<evidence type="ECO:0000256" key="5">
    <source>
        <dbReference type="ARBA" id="ARBA00022833"/>
    </source>
</evidence>
<keyword evidence="7" id="KW-0175">Coiled coil</keyword>
<evidence type="ECO:0000256" key="4">
    <source>
        <dbReference type="ARBA" id="ARBA00022771"/>
    </source>
</evidence>
<keyword evidence="2" id="KW-0963">Cytoplasm</keyword>
<dbReference type="GO" id="GO:0043122">
    <property type="term" value="P:regulation of canonical NF-kappaB signal transduction"/>
    <property type="evidence" value="ECO:0007669"/>
    <property type="project" value="TreeGrafter"/>
</dbReference>
<evidence type="ECO:0000313" key="10">
    <source>
        <dbReference type="EMBL" id="JAS16118.1"/>
    </source>
</evidence>
<accession>A0A1B6CRS1</accession>
<feature type="domain" description="MATH" evidence="9">
    <location>
        <begin position="257"/>
        <end position="400"/>
    </location>
</feature>
<dbReference type="InterPro" id="IPR049342">
    <property type="entry name" value="TRAF1-6_MATH_dom"/>
</dbReference>
<organism evidence="10">
    <name type="scientific">Clastoptera arizonana</name>
    <name type="common">Arizona spittle bug</name>
    <dbReference type="NCBI Taxonomy" id="38151"/>
    <lineage>
        <taxon>Eukaryota</taxon>
        <taxon>Metazoa</taxon>
        <taxon>Ecdysozoa</taxon>
        <taxon>Arthropoda</taxon>
        <taxon>Hexapoda</taxon>
        <taxon>Insecta</taxon>
        <taxon>Pterygota</taxon>
        <taxon>Neoptera</taxon>
        <taxon>Paraneoptera</taxon>
        <taxon>Hemiptera</taxon>
        <taxon>Auchenorrhyncha</taxon>
        <taxon>Cercopoidea</taxon>
        <taxon>Clastopteridae</taxon>
        <taxon>Clastoptera</taxon>
    </lineage>
</organism>
<dbReference type="InterPro" id="IPR013083">
    <property type="entry name" value="Znf_RING/FYVE/PHD"/>
</dbReference>
<evidence type="ECO:0000256" key="3">
    <source>
        <dbReference type="ARBA" id="ARBA00022723"/>
    </source>
</evidence>
<dbReference type="GO" id="GO:0016567">
    <property type="term" value="P:protein ubiquitination"/>
    <property type="evidence" value="ECO:0007669"/>
    <property type="project" value="InterPro"/>
</dbReference>
<dbReference type="SUPFAM" id="SSF49599">
    <property type="entry name" value="TRAF domain-like"/>
    <property type="match status" value="1"/>
</dbReference>
<evidence type="ECO:0008006" key="11">
    <source>
        <dbReference type="Google" id="ProtNLM"/>
    </source>
</evidence>
<dbReference type="AlphaFoldDB" id="A0A1B6CRS1"/>
<dbReference type="GO" id="GO:0005737">
    <property type="term" value="C:cytoplasm"/>
    <property type="evidence" value="ECO:0007669"/>
    <property type="project" value="UniProtKB-SubCell"/>
</dbReference>
<dbReference type="Gene3D" id="3.30.40.10">
    <property type="entry name" value="Zinc/RING finger domain, C3HC4 (zinc finger)"/>
    <property type="match status" value="1"/>
</dbReference>
<dbReference type="SMART" id="SM00184">
    <property type="entry name" value="RING"/>
    <property type="match status" value="1"/>
</dbReference>
<dbReference type="GO" id="GO:0008270">
    <property type="term" value="F:zinc ion binding"/>
    <property type="evidence" value="ECO:0007669"/>
    <property type="project" value="UniProtKB-KW"/>
</dbReference>
<feature type="domain" description="RING-type" evidence="8">
    <location>
        <begin position="39"/>
        <end position="77"/>
    </location>
</feature>
<name>A0A1B6CRS1_9HEMI</name>
<dbReference type="InterPro" id="IPR002083">
    <property type="entry name" value="MATH/TRAF_dom"/>
</dbReference>
<evidence type="ECO:0000259" key="9">
    <source>
        <dbReference type="PROSITE" id="PS50144"/>
    </source>
</evidence>
<dbReference type="InterPro" id="IPR003613">
    <property type="entry name" value="Ubox_domain"/>
</dbReference>
<dbReference type="PROSITE" id="PS00518">
    <property type="entry name" value="ZF_RING_1"/>
    <property type="match status" value="1"/>
</dbReference>